<evidence type="ECO:0000256" key="1">
    <source>
        <dbReference type="SAM" id="Phobius"/>
    </source>
</evidence>
<protein>
    <submittedName>
        <fullName evidence="2">Uncharacterized protein</fullName>
    </submittedName>
</protein>
<feature type="transmembrane region" description="Helical" evidence="1">
    <location>
        <begin position="12"/>
        <end position="31"/>
    </location>
</feature>
<evidence type="ECO:0000313" key="2">
    <source>
        <dbReference type="EMBL" id="KZP21060.1"/>
    </source>
</evidence>
<proteinExistence type="predicted"/>
<keyword evidence="1" id="KW-0472">Membrane</keyword>
<dbReference type="AlphaFoldDB" id="A0A166JNW8"/>
<keyword evidence="1" id="KW-1133">Transmembrane helix</keyword>
<keyword evidence="3" id="KW-1185">Reference proteome</keyword>
<dbReference type="Proteomes" id="UP000076532">
    <property type="component" value="Unassembled WGS sequence"/>
</dbReference>
<dbReference type="STRING" id="436010.A0A166JNW8"/>
<name>A0A166JNW8_9AGAM</name>
<reference evidence="2 3" key="1">
    <citation type="journal article" date="2016" name="Mol. Biol. Evol.">
        <title>Comparative Genomics of Early-Diverging Mushroom-Forming Fungi Provides Insights into the Origins of Lignocellulose Decay Capabilities.</title>
        <authorList>
            <person name="Nagy L.G."/>
            <person name="Riley R."/>
            <person name="Tritt A."/>
            <person name="Adam C."/>
            <person name="Daum C."/>
            <person name="Floudas D."/>
            <person name="Sun H."/>
            <person name="Yadav J.S."/>
            <person name="Pangilinan J."/>
            <person name="Larsson K.H."/>
            <person name="Matsuura K."/>
            <person name="Barry K."/>
            <person name="Labutti K."/>
            <person name="Kuo R."/>
            <person name="Ohm R.A."/>
            <person name="Bhattacharya S.S."/>
            <person name="Shirouzu T."/>
            <person name="Yoshinaga Y."/>
            <person name="Martin F.M."/>
            <person name="Grigoriev I.V."/>
            <person name="Hibbett D.S."/>
        </authorList>
    </citation>
    <scope>NUCLEOTIDE SEQUENCE [LARGE SCALE GENOMIC DNA]</scope>
    <source>
        <strain evidence="2 3">CBS 109695</strain>
    </source>
</reference>
<accession>A0A166JNW8</accession>
<dbReference type="OrthoDB" id="3687641at2759"/>
<evidence type="ECO:0000313" key="3">
    <source>
        <dbReference type="Proteomes" id="UP000076532"/>
    </source>
</evidence>
<organism evidence="2 3">
    <name type="scientific">Athelia psychrophila</name>
    <dbReference type="NCBI Taxonomy" id="1759441"/>
    <lineage>
        <taxon>Eukaryota</taxon>
        <taxon>Fungi</taxon>
        <taxon>Dikarya</taxon>
        <taxon>Basidiomycota</taxon>
        <taxon>Agaricomycotina</taxon>
        <taxon>Agaricomycetes</taxon>
        <taxon>Agaricomycetidae</taxon>
        <taxon>Atheliales</taxon>
        <taxon>Atheliaceae</taxon>
        <taxon>Athelia</taxon>
    </lineage>
</organism>
<keyword evidence="1" id="KW-0812">Transmembrane</keyword>
<gene>
    <name evidence="2" type="ORF">FIBSPDRAFT_523723</name>
</gene>
<sequence>MWSNLVAITSKPQFIVIPLTLLNVLIIALSLTTRATHHEPTYSYIGDDFPAKFPLPPINTVELTLEESWRFRIANETVDTWWDNLPVDFGYVRLGPEHRIFAVSMFHQHHCLFLITQSLAKGPLTPHDTPHMQHCMNYLRA</sequence>
<dbReference type="EMBL" id="KV417550">
    <property type="protein sequence ID" value="KZP21060.1"/>
    <property type="molecule type" value="Genomic_DNA"/>
</dbReference>